<dbReference type="Proteomes" id="UP000245430">
    <property type="component" value="Unassembled WGS sequence"/>
</dbReference>
<dbReference type="PANTHER" id="PTHR30349">
    <property type="entry name" value="PHAGE INTEGRASE-RELATED"/>
    <property type="match status" value="1"/>
</dbReference>
<proteinExistence type="inferred from homology"/>
<evidence type="ECO:0000313" key="8">
    <source>
        <dbReference type="EMBL" id="PWK17042.1"/>
    </source>
</evidence>
<dbReference type="Pfam" id="PF13495">
    <property type="entry name" value="Phage_int_SAM_4"/>
    <property type="match status" value="1"/>
</dbReference>
<evidence type="ECO:0000259" key="6">
    <source>
        <dbReference type="PROSITE" id="PS51898"/>
    </source>
</evidence>
<accession>A0A316DHQ4</accession>
<dbReference type="RefSeq" id="WP_109683477.1">
    <property type="nucleotide sequence ID" value="NZ_QGGP01000012.1"/>
</dbReference>
<dbReference type="GO" id="GO:0003677">
    <property type="term" value="F:DNA binding"/>
    <property type="evidence" value="ECO:0007669"/>
    <property type="project" value="UniProtKB-UniRule"/>
</dbReference>
<protein>
    <submittedName>
        <fullName evidence="8">Site-specific recombinase XerD</fullName>
    </submittedName>
</protein>
<dbReference type="InterPro" id="IPR011010">
    <property type="entry name" value="DNA_brk_join_enz"/>
</dbReference>
<dbReference type="InterPro" id="IPR044068">
    <property type="entry name" value="CB"/>
</dbReference>
<organism evidence="8 9">
    <name type="scientific">Xanthomarina spongicola</name>
    <dbReference type="NCBI Taxonomy" id="570520"/>
    <lineage>
        <taxon>Bacteria</taxon>
        <taxon>Pseudomonadati</taxon>
        <taxon>Bacteroidota</taxon>
        <taxon>Flavobacteriia</taxon>
        <taxon>Flavobacteriales</taxon>
        <taxon>Flavobacteriaceae</taxon>
        <taxon>Xanthomarina</taxon>
    </lineage>
</organism>
<dbReference type="AlphaFoldDB" id="A0A316DHQ4"/>
<dbReference type="PROSITE" id="PS51900">
    <property type="entry name" value="CB"/>
    <property type="match status" value="1"/>
</dbReference>
<keyword evidence="3 5" id="KW-0238">DNA-binding</keyword>
<evidence type="ECO:0000256" key="4">
    <source>
        <dbReference type="ARBA" id="ARBA00023172"/>
    </source>
</evidence>
<evidence type="ECO:0000259" key="7">
    <source>
        <dbReference type="PROSITE" id="PS51900"/>
    </source>
</evidence>
<dbReference type="InterPro" id="IPR004107">
    <property type="entry name" value="Integrase_SAM-like_N"/>
</dbReference>
<dbReference type="InterPro" id="IPR010998">
    <property type="entry name" value="Integrase_recombinase_N"/>
</dbReference>
<dbReference type="InterPro" id="IPR013762">
    <property type="entry name" value="Integrase-like_cat_sf"/>
</dbReference>
<dbReference type="OrthoDB" id="9801717at2"/>
<feature type="domain" description="Core-binding (CB)" evidence="7">
    <location>
        <begin position="103"/>
        <end position="186"/>
    </location>
</feature>
<dbReference type="EMBL" id="QGGP01000012">
    <property type="protein sequence ID" value="PWK17042.1"/>
    <property type="molecule type" value="Genomic_DNA"/>
</dbReference>
<evidence type="ECO:0000256" key="2">
    <source>
        <dbReference type="ARBA" id="ARBA00022908"/>
    </source>
</evidence>
<evidence type="ECO:0000256" key="5">
    <source>
        <dbReference type="PROSITE-ProRule" id="PRU01248"/>
    </source>
</evidence>
<name>A0A316DHQ4_9FLAO</name>
<keyword evidence="2" id="KW-0229">DNA integration</keyword>
<dbReference type="GO" id="GO:0006310">
    <property type="term" value="P:DNA recombination"/>
    <property type="evidence" value="ECO:0007669"/>
    <property type="project" value="UniProtKB-KW"/>
</dbReference>
<dbReference type="Gene3D" id="1.10.150.130">
    <property type="match status" value="1"/>
</dbReference>
<keyword evidence="9" id="KW-1185">Reference proteome</keyword>
<dbReference type="Pfam" id="PF00589">
    <property type="entry name" value="Phage_integrase"/>
    <property type="match status" value="1"/>
</dbReference>
<dbReference type="PROSITE" id="PS51898">
    <property type="entry name" value="TYR_RECOMBINASE"/>
    <property type="match status" value="1"/>
</dbReference>
<feature type="domain" description="Tyr recombinase" evidence="6">
    <location>
        <begin position="203"/>
        <end position="375"/>
    </location>
</feature>
<reference evidence="8 9" key="1">
    <citation type="submission" date="2018-05" db="EMBL/GenBank/DDBJ databases">
        <title>Genomic Encyclopedia of Archaeal and Bacterial Type Strains, Phase II (KMG-II): from individual species to whole genera.</title>
        <authorList>
            <person name="Goeker M."/>
        </authorList>
    </citation>
    <scope>NUCLEOTIDE SEQUENCE [LARGE SCALE GENOMIC DNA]</scope>
    <source>
        <strain evidence="8 9">DSM 22637</strain>
    </source>
</reference>
<comment type="caution">
    <text evidence="8">The sequence shown here is derived from an EMBL/GenBank/DDBJ whole genome shotgun (WGS) entry which is preliminary data.</text>
</comment>
<dbReference type="GO" id="GO:0015074">
    <property type="term" value="P:DNA integration"/>
    <property type="evidence" value="ECO:0007669"/>
    <property type="project" value="UniProtKB-KW"/>
</dbReference>
<dbReference type="PANTHER" id="PTHR30349:SF41">
    <property type="entry name" value="INTEGRASE_RECOMBINASE PROTEIN MJ0367-RELATED"/>
    <property type="match status" value="1"/>
</dbReference>
<keyword evidence="4" id="KW-0233">DNA recombination</keyword>
<dbReference type="InterPro" id="IPR050090">
    <property type="entry name" value="Tyrosine_recombinase_XerCD"/>
</dbReference>
<gene>
    <name evidence="8" type="ORF">LX78_02901</name>
</gene>
<sequence>MKQTITLKPLQHKNKNHIAIGFVFNDKTKSYIKNFNGVTWSQTNKTFYVTQSDQTLHELYNYLLKGGFYIDYSALKYVKKATITSDSKIKPPDKVILYQELNLNQKKLLKEYVNYLRGKRLSESTISSYGYFILRYLNLHKDIEKTDWSVRNIQYFMEQVIAKEHYSISSHRQCVSAIKHFTAFCNLDDFDASNFKRPKKSNYLPTVLSKEAIIDILQVTKNLKHRTIIGLLYSGGLRIGELLNLKLNNLDLDRSQILIKKGKGRKDRVVGMSQVIKPLLANYIYTYKPVDYVIEGRDGGMYSASSIRAFLKQSCKLAGINKPVTPHTLRHSYATHMLENGIDLRYIQELLGHVKPETTMIYTHVAQKNIMQIRNPLDVTVEELQVKDKGNKKVLISRNYKP</sequence>
<evidence type="ECO:0000313" key="9">
    <source>
        <dbReference type="Proteomes" id="UP000245430"/>
    </source>
</evidence>
<evidence type="ECO:0000256" key="1">
    <source>
        <dbReference type="ARBA" id="ARBA00008857"/>
    </source>
</evidence>
<dbReference type="SUPFAM" id="SSF56349">
    <property type="entry name" value="DNA breaking-rejoining enzymes"/>
    <property type="match status" value="1"/>
</dbReference>
<evidence type="ECO:0000256" key="3">
    <source>
        <dbReference type="ARBA" id="ARBA00023125"/>
    </source>
</evidence>
<dbReference type="InterPro" id="IPR002104">
    <property type="entry name" value="Integrase_catalytic"/>
</dbReference>
<comment type="similarity">
    <text evidence="1">Belongs to the 'phage' integrase family.</text>
</comment>
<dbReference type="Gene3D" id="1.10.443.10">
    <property type="entry name" value="Intergrase catalytic core"/>
    <property type="match status" value="1"/>
</dbReference>